<evidence type="ECO:0000313" key="2">
    <source>
        <dbReference type="Proteomes" id="UP000606724"/>
    </source>
</evidence>
<name>A0ABR8RKJ3_9GAMM</name>
<proteinExistence type="predicted"/>
<dbReference type="Proteomes" id="UP000606724">
    <property type="component" value="Unassembled WGS sequence"/>
</dbReference>
<evidence type="ECO:0000313" key="1">
    <source>
        <dbReference type="EMBL" id="MBD7948268.1"/>
    </source>
</evidence>
<reference evidence="1 2" key="1">
    <citation type="submission" date="2020-08" db="EMBL/GenBank/DDBJ databases">
        <title>A Genomic Blueprint of the Chicken Gut Microbiome.</title>
        <authorList>
            <person name="Gilroy R."/>
            <person name="Ravi A."/>
            <person name="Getino M."/>
            <person name="Pursley I."/>
            <person name="Horton D.L."/>
            <person name="Alikhan N.-F."/>
            <person name="Baker D."/>
            <person name="Gharbi K."/>
            <person name="Hall N."/>
            <person name="Watson M."/>
            <person name="Adriaenssens E.M."/>
            <person name="Foster-Nyarko E."/>
            <person name="Jarju S."/>
            <person name="Secka A."/>
            <person name="Antonio M."/>
            <person name="Oren A."/>
            <person name="Chaudhuri R."/>
            <person name="La Ragione R.M."/>
            <person name="Hildebrand F."/>
            <person name="Pallen M.J."/>
        </authorList>
    </citation>
    <scope>NUCLEOTIDE SEQUENCE [LARGE SCALE GENOMIC DNA]</scope>
    <source>
        <strain evidence="1 2">Sa4CVA2</strain>
    </source>
</reference>
<comment type="caution">
    <text evidence="1">The sequence shown here is derived from an EMBL/GenBank/DDBJ whole genome shotgun (WGS) entry which is preliminary data.</text>
</comment>
<protein>
    <submittedName>
        <fullName evidence="1">Uncharacterized protein</fullName>
    </submittedName>
</protein>
<organism evidence="1 2">
    <name type="scientific">Psychrobacter communis</name>
    <dbReference type="NCBI Taxonomy" id="2762238"/>
    <lineage>
        <taxon>Bacteria</taxon>
        <taxon>Pseudomonadati</taxon>
        <taxon>Pseudomonadota</taxon>
        <taxon>Gammaproteobacteria</taxon>
        <taxon>Moraxellales</taxon>
        <taxon>Moraxellaceae</taxon>
        <taxon>Psychrobacter</taxon>
    </lineage>
</organism>
<gene>
    <name evidence="1" type="ORF">H9653_09610</name>
</gene>
<dbReference type="RefSeq" id="WP_144296435.1">
    <property type="nucleotide sequence ID" value="NZ_JACSQR010000028.1"/>
</dbReference>
<sequence>MTHNNPYNLIPLQPTGRNETNTANTYSPEDMIAIYEQQFLTEVPEDKLTEFLPFLKAFYDIDDHTLDVSAVIFDAIADACIIYNHKVKVGRYEILEGLVKEEIAEDISDAEGAEEKQVQAYTLECKRTFFINEVEIPYHFNLFIHGDNYSTLTRRESVLEKMYWFVSDSFDEQLLDNPEDTESLASINKQLASLGIREMDLTTIHQLVDYLEGNIIDDDMADAVNKLLDEAE</sequence>
<keyword evidence="2" id="KW-1185">Reference proteome</keyword>
<accession>A0ABR8RKJ3</accession>
<dbReference type="EMBL" id="JACSQR010000028">
    <property type="protein sequence ID" value="MBD7948268.1"/>
    <property type="molecule type" value="Genomic_DNA"/>
</dbReference>